<dbReference type="AlphaFoldDB" id="A0A553WB26"/>
<keyword evidence="4" id="KW-1185">Reference proteome</keyword>
<comment type="caution">
    <text evidence="3">The sequence shown here is derived from an EMBL/GenBank/DDBJ whole genome shotgun (WGS) entry which is preliminary data.</text>
</comment>
<evidence type="ECO:0000313" key="4">
    <source>
        <dbReference type="Proteomes" id="UP000320160"/>
    </source>
</evidence>
<name>A0A553WB26_9SPHN</name>
<evidence type="ECO:0000313" key="3">
    <source>
        <dbReference type="EMBL" id="TSB01895.1"/>
    </source>
</evidence>
<comment type="similarity">
    <text evidence="1">Belongs to the short-chain dehydrogenases/reductases (SDR) family.</text>
</comment>
<dbReference type="Proteomes" id="UP000320160">
    <property type="component" value="Unassembled WGS sequence"/>
</dbReference>
<sequence length="253" mass="26971">MTVGAPLALVTGGKRRLGAEIAKTLAKAGYALALVSHVDKEPDADLLQIMAGQNSEWHAFTCDLGNPENAGKLISEVAAHFGRPVDLLVNNAAMFGQDDWHGMDVHSLEAHFRLNLFTPLLLAKEVAQAAGGGQRPAIVHILDQRITNPHRDQVSYTLSKQALAASVRSMAASFGSAARVNGVAPGLVISTDDYDDALEGRLARMMPLEALPSPQAVAEAVLYLARATDVTGQTIFVDGGAHLKSFDRDFMHL</sequence>
<dbReference type="RefSeq" id="WP_143777115.1">
    <property type="nucleotide sequence ID" value="NZ_VKKU01000002.1"/>
</dbReference>
<dbReference type="InterPro" id="IPR036291">
    <property type="entry name" value="NAD(P)-bd_dom_sf"/>
</dbReference>
<protein>
    <submittedName>
        <fullName evidence="3">SDR family oxidoreductase</fullName>
    </submittedName>
</protein>
<dbReference type="PANTHER" id="PTHR43639">
    <property type="entry name" value="OXIDOREDUCTASE, SHORT-CHAIN DEHYDROGENASE/REDUCTASE FAMILY (AFU_ORTHOLOGUE AFUA_5G02870)"/>
    <property type="match status" value="1"/>
</dbReference>
<dbReference type="PRINTS" id="PR00081">
    <property type="entry name" value="GDHRDH"/>
</dbReference>
<gene>
    <name evidence="3" type="ORF">FOM92_12080</name>
</gene>
<dbReference type="SUPFAM" id="SSF51735">
    <property type="entry name" value="NAD(P)-binding Rossmann-fold domains"/>
    <property type="match status" value="1"/>
</dbReference>
<dbReference type="Gene3D" id="3.40.50.720">
    <property type="entry name" value="NAD(P)-binding Rossmann-like Domain"/>
    <property type="match status" value="1"/>
</dbReference>
<evidence type="ECO:0000256" key="1">
    <source>
        <dbReference type="ARBA" id="ARBA00006484"/>
    </source>
</evidence>
<dbReference type="PANTHER" id="PTHR43639:SF1">
    <property type="entry name" value="SHORT-CHAIN DEHYDROGENASE_REDUCTASE FAMILY PROTEIN"/>
    <property type="match status" value="1"/>
</dbReference>
<dbReference type="GO" id="GO:0016491">
    <property type="term" value="F:oxidoreductase activity"/>
    <property type="evidence" value="ECO:0007669"/>
    <property type="project" value="UniProtKB-KW"/>
</dbReference>
<organism evidence="3 4">
    <name type="scientific">Sphingorhabdus contaminans</name>
    <dbReference type="NCBI Taxonomy" id="1343899"/>
    <lineage>
        <taxon>Bacteria</taxon>
        <taxon>Pseudomonadati</taxon>
        <taxon>Pseudomonadota</taxon>
        <taxon>Alphaproteobacteria</taxon>
        <taxon>Sphingomonadales</taxon>
        <taxon>Sphingomonadaceae</taxon>
        <taxon>Sphingorhabdus</taxon>
    </lineage>
</organism>
<reference evidence="3 4" key="1">
    <citation type="submission" date="2019-07" db="EMBL/GenBank/DDBJ databases">
        <authorList>
            <person name="Park M."/>
        </authorList>
    </citation>
    <scope>NUCLEOTIDE SEQUENCE [LARGE SCALE GENOMIC DNA]</scope>
    <source>
        <strain evidence="3 4">KCTC32445</strain>
    </source>
</reference>
<proteinExistence type="inferred from homology"/>
<dbReference type="EMBL" id="VKKU01000002">
    <property type="protein sequence ID" value="TSB01895.1"/>
    <property type="molecule type" value="Genomic_DNA"/>
</dbReference>
<keyword evidence="2" id="KW-0560">Oxidoreductase</keyword>
<dbReference type="OrthoDB" id="9786360at2"/>
<evidence type="ECO:0000256" key="2">
    <source>
        <dbReference type="ARBA" id="ARBA00023002"/>
    </source>
</evidence>
<dbReference type="Pfam" id="PF13561">
    <property type="entry name" value="adh_short_C2"/>
    <property type="match status" value="1"/>
</dbReference>
<dbReference type="InterPro" id="IPR002347">
    <property type="entry name" value="SDR_fam"/>
</dbReference>
<accession>A0A553WB26</accession>